<dbReference type="HOGENOM" id="CLU_344896_0_0_1"/>
<dbReference type="AlphaFoldDB" id="A0A066W450"/>
<protein>
    <submittedName>
        <fullName evidence="2">Uncharacterized protein</fullName>
    </submittedName>
</protein>
<evidence type="ECO:0000313" key="3">
    <source>
        <dbReference type="Proteomes" id="UP000027361"/>
    </source>
</evidence>
<feature type="compositionally biased region" description="Polar residues" evidence="1">
    <location>
        <begin position="107"/>
        <end position="120"/>
    </location>
</feature>
<dbReference type="GeneID" id="25264269"/>
<accession>A0A066W450</accession>
<dbReference type="RefSeq" id="XP_013243802.1">
    <property type="nucleotide sequence ID" value="XM_013388348.1"/>
</dbReference>
<feature type="compositionally biased region" description="Basic and acidic residues" evidence="1">
    <location>
        <begin position="211"/>
        <end position="225"/>
    </location>
</feature>
<feature type="region of interest" description="Disordered" evidence="1">
    <location>
        <begin position="703"/>
        <end position="778"/>
    </location>
</feature>
<dbReference type="OrthoDB" id="3362327at2759"/>
<feature type="compositionally biased region" description="Polar residues" evidence="1">
    <location>
        <begin position="400"/>
        <end position="417"/>
    </location>
</feature>
<feature type="region of interest" description="Disordered" evidence="1">
    <location>
        <begin position="454"/>
        <end position="483"/>
    </location>
</feature>
<dbReference type="OMA" id="KRVWSGG"/>
<evidence type="ECO:0000256" key="1">
    <source>
        <dbReference type="SAM" id="MobiDB-lite"/>
    </source>
</evidence>
<dbReference type="Proteomes" id="UP000027361">
    <property type="component" value="Unassembled WGS sequence"/>
</dbReference>
<feature type="compositionally biased region" description="Polar residues" evidence="1">
    <location>
        <begin position="1"/>
        <end position="13"/>
    </location>
</feature>
<feature type="region of interest" description="Disordered" evidence="1">
    <location>
        <begin position="395"/>
        <end position="436"/>
    </location>
</feature>
<gene>
    <name evidence="2" type="ORF">K437DRAFT_255852</name>
</gene>
<sequence length="820" mass="86124">MATLRSTKSNIGASRSDDGAGCAGKRRTGRIDPTLMMSSRTEAFAKAGLTSRRSCDRLSRTGSSGSLAVTTATSSKGYGRSKSYTQLAQAAAVERGSSKASAKRRQGSSTALALRASNSRIRLASGVNKDKPEREQDDDGWASATEEGSTNASAASSPVKGSDADDSGDEDALVVGIKKKALPKQKESGSSGGVPLPEASTLRTPRAGPQKSEERDEDVPAHDLRNTQIIDRAPSEQSQDGSERTLAEEPSAFQNAISDGTHSATPEAANLPGLNTDSNIIPEDQQQLAFPSSQSAGNRNISSPVQVSSNDRQPGEDARRASYAETEASPAAASTHSRLSVRARTSSLLPRDSVHIASPKLDKHNALAGTLGSLLEDRPYQGDRLLRRSATEAVSELSRRNSTASLQPVSPMSSSGNRDTDIGSFGDRKRTISSQSLTATDAAKLAAQLRRARDHLSGTGEEDIHSSSSRRGHATSSLGKLPEFRAEKPISSTFAKTRTNEAQQEAFVQPVGSGSIFSEGWTHAKKMGAQTSLQAQSNVKKIRYVLPYGLSGPPIENNSLNSALLSPAFEENEFESSWAPALANAAGLGSRSSRGTHMHGELAADGIPVGDIFDLDGNAMVNGPNATPLHIIHGLTSISNEPFPLEATDLAAGSDIPAGHTMLIKPSTMRAIALTVQAQSVQRQHTVTRRFADPMRNSLERVARASGRLGAVPRSTASSSKATGRWARSPMSQPSTPGIPSCRKSAPNSPTFPDPDFSRNPGTSRVGGPGDGIGGHAQQSYAAQLVDAAEHPVRSLKRVWSGGLARGGLAALTSTAEEPS</sequence>
<reference evidence="2 3" key="1">
    <citation type="submission" date="2014-05" db="EMBL/GenBank/DDBJ databases">
        <title>Draft genome sequence of a rare smut relative, Tilletiaria anomala UBC 951.</title>
        <authorList>
            <consortium name="DOE Joint Genome Institute"/>
            <person name="Toome M."/>
            <person name="Kuo A."/>
            <person name="Henrissat B."/>
            <person name="Lipzen A."/>
            <person name="Tritt A."/>
            <person name="Yoshinaga Y."/>
            <person name="Zane M."/>
            <person name="Barry K."/>
            <person name="Grigoriev I.V."/>
            <person name="Spatafora J.W."/>
            <person name="Aimea M.C."/>
        </authorList>
    </citation>
    <scope>NUCLEOTIDE SEQUENCE [LARGE SCALE GENOMIC DNA]</scope>
    <source>
        <strain evidence="2 3">UBC 951</strain>
    </source>
</reference>
<feature type="compositionally biased region" description="Low complexity" evidence="1">
    <location>
        <begin position="323"/>
        <end position="337"/>
    </location>
</feature>
<feature type="compositionally biased region" description="Basic and acidic residues" evidence="1">
    <location>
        <begin position="313"/>
        <end position="322"/>
    </location>
</feature>
<feature type="compositionally biased region" description="Polar residues" evidence="1">
    <location>
        <begin position="273"/>
        <end position="312"/>
    </location>
</feature>
<evidence type="ECO:0000313" key="2">
    <source>
        <dbReference type="EMBL" id="KDN47313.1"/>
    </source>
</evidence>
<feature type="compositionally biased region" description="Polar residues" evidence="1">
    <location>
        <begin position="146"/>
        <end position="156"/>
    </location>
</feature>
<dbReference type="InParanoid" id="A0A066W450"/>
<organism evidence="2 3">
    <name type="scientific">Tilletiaria anomala (strain ATCC 24038 / CBS 436.72 / UBC 951)</name>
    <dbReference type="NCBI Taxonomy" id="1037660"/>
    <lineage>
        <taxon>Eukaryota</taxon>
        <taxon>Fungi</taxon>
        <taxon>Dikarya</taxon>
        <taxon>Basidiomycota</taxon>
        <taxon>Ustilaginomycotina</taxon>
        <taxon>Exobasidiomycetes</taxon>
        <taxon>Georgefischeriales</taxon>
        <taxon>Tilletiariaceae</taxon>
        <taxon>Tilletiaria</taxon>
    </lineage>
</organism>
<comment type="caution">
    <text evidence="2">The sequence shown here is derived from an EMBL/GenBank/DDBJ whole genome shotgun (WGS) entry which is preliminary data.</text>
</comment>
<dbReference type="EMBL" id="JMSN01000030">
    <property type="protein sequence ID" value="KDN47313.1"/>
    <property type="molecule type" value="Genomic_DNA"/>
</dbReference>
<name>A0A066W450_TILAU</name>
<feature type="compositionally biased region" description="Polar residues" evidence="1">
    <location>
        <begin position="60"/>
        <end position="88"/>
    </location>
</feature>
<feature type="compositionally biased region" description="Gly residues" evidence="1">
    <location>
        <begin position="765"/>
        <end position="775"/>
    </location>
</feature>
<feature type="compositionally biased region" description="Basic and acidic residues" evidence="1">
    <location>
        <begin position="418"/>
        <end position="430"/>
    </location>
</feature>
<keyword evidence="3" id="KW-1185">Reference proteome</keyword>
<feature type="compositionally biased region" description="Polar residues" evidence="1">
    <location>
        <begin position="252"/>
        <end position="264"/>
    </location>
</feature>
<proteinExistence type="predicted"/>
<feature type="region of interest" description="Disordered" evidence="1">
    <location>
        <begin position="1"/>
        <end position="344"/>
    </location>
</feature>